<accession>A0A1B0BTL6</accession>
<name>A0A1B0BTL6_9MUSC</name>
<protein>
    <submittedName>
        <fullName evidence="1">Uncharacterized protein</fullName>
    </submittedName>
</protein>
<keyword evidence="2" id="KW-1185">Reference proteome</keyword>
<dbReference type="EnsemblMetazoa" id="GPPI040138-RA">
    <property type="protein sequence ID" value="GPPI040138-PA"/>
    <property type="gene ID" value="GPPI040138"/>
</dbReference>
<proteinExistence type="predicted"/>
<sequence>MLPKIRKEFCTFYMYRKNNFKITLKTKCNESEINKRFQKLTLLRQQRSLVGGKDNEINMWRSQSSKEKQVVDSENVVQYDTTQQSKSNIKKDNNNIIDNVDTSCNQLQQQYYHSSVTHALVSNCSQNAMQLSLHKY</sequence>
<evidence type="ECO:0000313" key="1">
    <source>
        <dbReference type="EnsemblMetazoa" id="GPPI040138-PA"/>
    </source>
</evidence>
<dbReference type="Proteomes" id="UP000092460">
    <property type="component" value="Unassembled WGS sequence"/>
</dbReference>
<evidence type="ECO:0000313" key="2">
    <source>
        <dbReference type="Proteomes" id="UP000092460"/>
    </source>
</evidence>
<dbReference type="EMBL" id="JXJN01020241">
    <property type="status" value="NOT_ANNOTATED_CDS"/>
    <property type="molecule type" value="Genomic_DNA"/>
</dbReference>
<organism evidence="1 2">
    <name type="scientific">Glossina palpalis gambiensis</name>
    <dbReference type="NCBI Taxonomy" id="67801"/>
    <lineage>
        <taxon>Eukaryota</taxon>
        <taxon>Metazoa</taxon>
        <taxon>Ecdysozoa</taxon>
        <taxon>Arthropoda</taxon>
        <taxon>Hexapoda</taxon>
        <taxon>Insecta</taxon>
        <taxon>Pterygota</taxon>
        <taxon>Neoptera</taxon>
        <taxon>Endopterygota</taxon>
        <taxon>Diptera</taxon>
        <taxon>Brachycera</taxon>
        <taxon>Muscomorpha</taxon>
        <taxon>Hippoboscoidea</taxon>
        <taxon>Glossinidae</taxon>
        <taxon>Glossina</taxon>
    </lineage>
</organism>
<dbReference type="VEuPathDB" id="VectorBase:GPPI040138"/>
<reference evidence="1" key="2">
    <citation type="submission" date="2020-05" db="UniProtKB">
        <authorList>
            <consortium name="EnsemblMetazoa"/>
        </authorList>
    </citation>
    <scope>IDENTIFICATION</scope>
    <source>
        <strain evidence="1">IAEA</strain>
    </source>
</reference>
<reference evidence="2" key="1">
    <citation type="submission" date="2015-01" db="EMBL/GenBank/DDBJ databases">
        <authorList>
            <person name="Aksoy S."/>
            <person name="Warren W."/>
            <person name="Wilson R.K."/>
        </authorList>
    </citation>
    <scope>NUCLEOTIDE SEQUENCE [LARGE SCALE GENOMIC DNA]</scope>
    <source>
        <strain evidence="2">IAEA</strain>
    </source>
</reference>
<dbReference type="AlphaFoldDB" id="A0A1B0BTL6"/>
<dbReference type="EMBL" id="JXJN01020240">
    <property type="status" value="NOT_ANNOTATED_CDS"/>
    <property type="molecule type" value="Genomic_DNA"/>
</dbReference>